<dbReference type="Proteomes" id="UP000479526">
    <property type="component" value="Unassembled WGS sequence"/>
</dbReference>
<evidence type="ECO:0000313" key="1">
    <source>
        <dbReference type="EMBL" id="NAS23860.1"/>
    </source>
</evidence>
<accession>A0A7C9J4V1</accession>
<gene>
    <name evidence="1" type="ORF">GT755_19445</name>
</gene>
<dbReference type="RefSeq" id="WP_161481072.1">
    <property type="nucleotide sequence ID" value="NZ_WXEW01000005.1"/>
</dbReference>
<organism evidence="1 2">
    <name type="scientific">Herbidospora solisilvae</name>
    <dbReference type="NCBI Taxonomy" id="2696284"/>
    <lineage>
        <taxon>Bacteria</taxon>
        <taxon>Bacillati</taxon>
        <taxon>Actinomycetota</taxon>
        <taxon>Actinomycetes</taxon>
        <taxon>Streptosporangiales</taxon>
        <taxon>Streptosporangiaceae</taxon>
        <taxon>Herbidospora</taxon>
    </lineage>
</organism>
<name>A0A7C9J4V1_9ACTN</name>
<protein>
    <submittedName>
        <fullName evidence="1">Uncharacterized protein</fullName>
    </submittedName>
</protein>
<keyword evidence="2" id="KW-1185">Reference proteome</keyword>
<proteinExistence type="predicted"/>
<dbReference type="EMBL" id="WXEW01000005">
    <property type="protein sequence ID" value="NAS23860.1"/>
    <property type="molecule type" value="Genomic_DNA"/>
</dbReference>
<dbReference type="AlphaFoldDB" id="A0A7C9J4V1"/>
<sequence length="464" mass="50200">MPDPDNDLLRKALAKAVAGLPGSGRLSVVEVAADGLTSFKIIRDDHGVPRGRRWHSSWTELGQERAALLRAADVDPGDDTLLVCSSLGGSQADEAFEWLRAARPDAPTLRVDASVAAVITEVLRDDPLTRSYDLVVLRPRPDGTLELATVPLFPVQARPGATMTMTLHCEQGGPNGTAFAVVTWQGQEPLLLSVASGALHPGTYNVTAELRRPGRVQFSGLPPLTDDHRGWAELIDEIPARLPVRPSDAGHLICAIEVCGAEEKVAERVGRARQVVSTLSGRPGLSVSVVAYGAHSFDRAVKDSPVEVRAWRVDVAAAQDALDELEERGAITQGYPYHPHAAQVEDMLVTVDRRLSRDPASSVALLTIGDRPPHPPKLDTSRVLPCPHRHDWRAVAIRLEQSRHVVFGAIVDYQYGDRLPRVWRQLGSAALANFDALDIRGLISGLGLVSDAVPVPFPLIDVEY</sequence>
<reference evidence="1 2" key="1">
    <citation type="submission" date="2020-01" db="EMBL/GenBank/DDBJ databases">
        <title>Herbidospora sp. NEAU-GS84 nov., a novel actinomycete isolated from soil.</title>
        <authorList>
            <person name="Han L."/>
        </authorList>
    </citation>
    <scope>NUCLEOTIDE SEQUENCE [LARGE SCALE GENOMIC DNA]</scope>
    <source>
        <strain evidence="1 2">NEAU-GS84</strain>
    </source>
</reference>
<evidence type="ECO:0000313" key="2">
    <source>
        <dbReference type="Proteomes" id="UP000479526"/>
    </source>
</evidence>
<comment type="caution">
    <text evidence="1">The sequence shown here is derived from an EMBL/GenBank/DDBJ whole genome shotgun (WGS) entry which is preliminary data.</text>
</comment>